<accession>A0A2P4QKA8</accession>
<organism evidence="2 3">
    <name type="scientific">Rhizophagus irregularis (strain DAOM 181602 / DAOM 197198 / MUCL 43194)</name>
    <name type="common">Arbuscular mycorrhizal fungus</name>
    <name type="synonym">Glomus intraradices</name>
    <dbReference type="NCBI Taxonomy" id="747089"/>
    <lineage>
        <taxon>Eukaryota</taxon>
        <taxon>Fungi</taxon>
        <taxon>Fungi incertae sedis</taxon>
        <taxon>Mucoromycota</taxon>
        <taxon>Glomeromycotina</taxon>
        <taxon>Glomeromycetes</taxon>
        <taxon>Glomerales</taxon>
        <taxon>Glomeraceae</taxon>
        <taxon>Rhizophagus</taxon>
    </lineage>
</organism>
<dbReference type="EMBL" id="AUPC02000035">
    <property type="protein sequence ID" value="POG78087.1"/>
    <property type="molecule type" value="Genomic_DNA"/>
</dbReference>
<protein>
    <submittedName>
        <fullName evidence="2">Uncharacterized protein</fullName>
    </submittedName>
</protein>
<evidence type="ECO:0000313" key="3">
    <source>
        <dbReference type="Proteomes" id="UP000018888"/>
    </source>
</evidence>
<dbReference type="Proteomes" id="UP000018888">
    <property type="component" value="Unassembled WGS sequence"/>
</dbReference>
<reference evidence="2 3" key="1">
    <citation type="journal article" date="2013" name="Proc. Natl. Acad. Sci. U.S.A.">
        <title>Genome of an arbuscular mycorrhizal fungus provides insight into the oldest plant symbiosis.</title>
        <authorList>
            <person name="Tisserant E."/>
            <person name="Malbreil M."/>
            <person name="Kuo A."/>
            <person name="Kohler A."/>
            <person name="Symeonidi A."/>
            <person name="Balestrini R."/>
            <person name="Charron P."/>
            <person name="Duensing N."/>
            <person name="Frei Dit Frey N."/>
            <person name="Gianinazzi-Pearson V."/>
            <person name="Gilbert L.B."/>
            <person name="Handa Y."/>
            <person name="Herr J.R."/>
            <person name="Hijri M."/>
            <person name="Koul R."/>
            <person name="Kawaguchi M."/>
            <person name="Krajinski F."/>
            <person name="Lammers P.J."/>
            <person name="Masclaux F.G."/>
            <person name="Murat C."/>
            <person name="Morin E."/>
            <person name="Ndikumana S."/>
            <person name="Pagni M."/>
            <person name="Petitpierre D."/>
            <person name="Requena N."/>
            <person name="Rosikiewicz P."/>
            <person name="Riley R."/>
            <person name="Saito K."/>
            <person name="San Clemente H."/>
            <person name="Shapiro H."/>
            <person name="van Tuinen D."/>
            <person name="Becard G."/>
            <person name="Bonfante P."/>
            <person name="Paszkowski U."/>
            <person name="Shachar-Hill Y.Y."/>
            <person name="Tuskan G.A."/>
            <person name="Young P.W."/>
            <person name="Sanders I.R."/>
            <person name="Henrissat B."/>
            <person name="Rensing S.A."/>
            <person name="Grigoriev I.V."/>
            <person name="Corradi N."/>
            <person name="Roux C."/>
            <person name="Martin F."/>
        </authorList>
    </citation>
    <scope>NUCLEOTIDE SEQUENCE [LARGE SCALE GENOMIC DNA]</scope>
    <source>
        <strain evidence="2 3">DAOM 197198</strain>
    </source>
</reference>
<comment type="caution">
    <text evidence="2">The sequence shown here is derived from an EMBL/GenBank/DDBJ whole genome shotgun (WGS) entry which is preliminary data.</text>
</comment>
<proteinExistence type="predicted"/>
<evidence type="ECO:0000256" key="1">
    <source>
        <dbReference type="SAM" id="Phobius"/>
    </source>
</evidence>
<keyword evidence="1" id="KW-0812">Transmembrane</keyword>
<feature type="transmembrane region" description="Helical" evidence="1">
    <location>
        <begin position="7"/>
        <end position="28"/>
    </location>
</feature>
<name>A0A2P4QKA8_RHIID</name>
<sequence>MANFKFSACIAFFIFLGNIKTIFIYVVYHELTITSFLLSLSHVNSKYIIKNAFFNLTSDFIIYFICEINMNLIL</sequence>
<keyword evidence="3" id="KW-1185">Reference proteome</keyword>
<keyword evidence="1" id="KW-0472">Membrane</keyword>
<gene>
    <name evidence="2" type="ORF">GLOIN_2v716768</name>
</gene>
<dbReference type="AlphaFoldDB" id="A0A2P4QKA8"/>
<evidence type="ECO:0000313" key="2">
    <source>
        <dbReference type="EMBL" id="POG78087.1"/>
    </source>
</evidence>
<keyword evidence="1" id="KW-1133">Transmembrane helix</keyword>
<reference evidence="2 3" key="2">
    <citation type="journal article" date="2018" name="New Phytol.">
        <title>High intraspecific genome diversity in the model arbuscular mycorrhizal symbiont Rhizophagus irregularis.</title>
        <authorList>
            <person name="Chen E.C.H."/>
            <person name="Morin E."/>
            <person name="Beaudet D."/>
            <person name="Noel J."/>
            <person name="Yildirir G."/>
            <person name="Ndikumana S."/>
            <person name="Charron P."/>
            <person name="St-Onge C."/>
            <person name="Giorgi J."/>
            <person name="Kruger M."/>
            <person name="Marton T."/>
            <person name="Ropars J."/>
            <person name="Grigoriev I.V."/>
            <person name="Hainaut M."/>
            <person name="Henrissat B."/>
            <person name="Roux C."/>
            <person name="Martin F."/>
            <person name="Corradi N."/>
        </authorList>
    </citation>
    <scope>NUCLEOTIDE SEQUENCE [LARGE SCALE GENOMIC DNA]</scope>
    <source>
        <strain evidence="2 3">DAOM 197198</strain>
    </source>
</reference>